<dbReference type="GO" id="GO:0016705">
    <property type="term" value="F:oxidoreductase activity, acting on paired donors, with incorporation or reduction of molecular oxygen"/>
    <property type="evidence" value="ECO:0007669"/>
    <property type="project" value="InterPro"/>
</dbReference>
<sequence>MVLTLGKGQLEDISFQLAVEVVGEILGITESDQQGKIRRIYNVLNASISKAKNTLLSKFWLNFRRVVHTGIFFWYDVRPAIKARKLQPKDDAISTYLQEGYSNTAIIIECLTYGSAGMLTTREFIIMCSWYMLEDENLRAQFLAGDDKTQLAILMEILRLEPIANKVLRKLDEPVEGLSEQTLPAGEKYDIDIRNINIDENFVGECPFAIDPERATKQKDTGRFYSFGDGPHGCPGWQVALHETRIFLTHFLAVPGIRMEREPDIIWNDMVHGYELRNAIVACD</sequence>
<dbReference type="EMBL" id="JACXLD010000006">
    <property type="protein sequence ID" value="MBD2859512.1"/>
    <property type="molecule type" value="Genomic_DNA"/>
</dbReference>
<keyword evidence="3" id="KW-0349">Heme</keyword>
<comment type="similarity">
    <text evidence="2 3">Belongs to the cytochrome P450 family.</text>
</comment>
<dbReference type="SUPFAM" id="SSF48264">
    <property type="entry name" value="Cytochrome P450"/>
    <property type="match status" value="1"/>
</dbReference>
<dbReference type="InterPro" id="IPR001128">
    <property type="entry name" value="Cyt_P450"/>
</dbReference>
<dbReference type="GO" id="GO:0020037">
    <property type="term" value="F:heme binding"/>
    <property type="evidence" value="ECO:0007669"/>
    <property type="project" value="InterPro"/>
</dbReference>
<evidence type="ECO:0000256" key="1">
    <source>
        <dbReference type="ARBA" id="ARBA00001971"/>
    </source>
</evidence>
<keyword evidence="3" id="KW-0560">Oxidoreductase</keyword>
<dbReference type="PANTHER" id="PTHR46696">
    <property type="entry name" value="P450, PUTATIVE (EUROFUNG)-RELATED"/>
    <property type="match status" value="1"/>
</dbReference>
<dbReference type="Proteomes" id="UP000610558">
    <property type="component" value="Unassembled WGS sequence"/>
</dbReference>
<evidence type="ECO:0000313" key="4">
    <source>
        <dbReference type="EMBL" id="MBD2859512.1"/>
    </source>
</evidence>
<dbReference type="GO" id="GO:0004497">
    <property type="term" value="F:monooxygenase activity"/>
    <property type="evidence" value="ECO:0007669"/>
    <property type="project" value="UniProtKB-KW"/>
</dbReference>
<evidence type="ECO:0000313" key="5">
    <source>
        <dbReference type="Proteomes" id="UP000610558"/>
    </source>
</evidence>
<evidence type="ECO:0000256" key="2">
    <source>
        <dbReference type="ARBA" id="ARBA00010617"/>
    </source>
</evidence>
<keyword evidence="5" id="KW-1185">Reference proteome</keyword>
<dbReference type="AlphaFoldDB" id="A0A927C453"/>
<organism evidence="4 5">
    <name type="scientific">Spongiibacter pelagi</name>
    <dbReference type="NCBI Taxonomy" id="2760804"/>
    <lineage>
        <taxon>Bacteria</taxon>
        <taxon>Pseudomonadati</taxon>
        <taxon>Pseudomonadota</taxon>
        <taxon>Gammaproteobacteria</taxon>
        <taxon>Cellvibrionales</taxon>
        <taxon>Spongiibacteraceae</taxon>
        <taxon>Spongiibacter</taxon>
    </lineage>
</organism>
<dbReference type="RefSeq" id="WP_190765447.1">
    <property type="nucleotide sequence ID" value="NZ_JACXLD010000006.1"/>
</dbReference>
<proteinExistence type="inferred from homology"/>
<keyword evidence="3" id="KW-0479">Metal-binding</keyword>
<gene>
    <name evidence="4" type="ORF">IB286_10900</name>
</gene>
<dbReference type="PANTHER" id="PTHR46696:SF1">
    <property type="entry name" value="CYTOCHROME P450 YJIB-RELATED"/>
    <property type="match status" value="1"/>
</dbReference>
<dbReference type="Pfam" id="PF00067">
    <property type="entry name" value="p450"/>
    <property type="match status" value="1"/>
</dbReference>
<protein>
    <submittedName>
        <fullName evidence="4">Cytochrome P450</fullName>
    </submittedName>
</protein>
<accession>A0A927C453</accession>
<reference evidence="4" key="1">
    <citation type="submission" date="2020-09" db="EMBL/GenBank/DDBJ databases">
        <authorList>
            <person name="Yoon J.-W."/>
        </authorList>
    </citation>
    <scope>NUCLEOTIDE SEQUENCE</scope>
    <source>
        <strain evidence="4">KMU-158</strain>
    </source>
</reference>
<keyword evidence="3" id="KW-0408">Iron</keyword>
<dbReference type="CDD" id="cd00302">
    <property type="entry name" value="cytochrome_P450"/>
    <property type="match status" value="1"/>
</dbReference>
<dbReference type="InterPro" id="IPR017972">
    <property type="entry name" value="Cyt_P450_CS"/>
</dbReference>
<keyword evidence="3" id="KW-0503">Monooxygenase</keyword>
<dbReference type="Gene3D" id="1.10.630.10">
    <property type="entry name" value="Cytochrome P450"/>
    <property type="match status" value="1"/>
</dbReference>
<dbReference type="InterPro" id="IPR036396">
    <property type="entry name" value="Cyt_P450_sf"/>
</dbReference>
<name>A0A927C453_9GAMM</name>
<evidence type="ECO:0000256" key="3">
    <source>
        <dbReference type="RuleBase" id="RU000461"/>
    </source>
</evidence>
<comment type="cofactor">
    <cofactor evidence="1">
        <name>heme</name>
        <dbReference type="ChEBI" id="CHEBI:30413"/>
    </cofactor>
</comment>
<comment type="caution">
    <text evidence="4">The sequence shown here is derived from an EMBL/GenBank/DDBJ whole genome shotgun (WGS) entry which is preliminary data.</text>
</comment>
<dbReference type="PROSITE" id="PS00086">
    <property type="entry name" value="CYTOCHROME_P450"/>
    <property type="match status" value="1"/>
</dbReference>
<dbReference type="GO" id="GO:0005506">
    <property type="term" value="F:iron ion binding"/>
    <property type="evidence" value="ECO:0007669"/>
    <property type="project" value="InterPro"/>
</dbReference>